<organism evidence="3 4">
    <name type="scientific">Lysobacter spongiicola DSM 21749</name>
    <dbReference type="NCBI Taxonomy" id="1122188"/>
    <lineage>
        <taxon>Bacteria</taxon>
        <taxon>Pseudomonadati</taxon>
        <taxon>Pseudomonadota</taxon>
        <taxon>Gammaproteobacteria</taxon>
        <taxon>Lysobacterales</taxon>
        <taxon>Lysobacteraceae</taxon>
        <taxon>Novilysobacter</taxon>
    </lineage>
</organism>
<dbReference type="PANTHER" id="PTHR37533:SF2">
    <property type="entry name" value="FLAGELLAR HOOK-LENGTH CONTROL PROTEIN"/>
    <property type="match status" value="1"/>
</dbReference>
<dbReference type="OrthoDB" id="1792985at2"/>
<evidence type="ECO:0000256" key="1">
    <source>
        <dbReference type="SAM" id="MobiDB-lite"/>
    </source>
</evidence>
<keyword evidence="3" id="KW-0966">Cell projection</keyword>
<dbReference type="InterPro" id="IPR038610">
    <property type="entry name" value="FliK-like_C_sf"/>
</dbReference>
<evidence type="ECO:0000313" key="4">
    <source>
        <dbReference type="Proteomes" id="UP000190061"/>
    </source>
</evidence>
<dbReference type="RefSeq" id="WP_143814305.1">
    <property type="nucleotide sequence ID" value="NZ_FUXP01000012.1"/>
</dbReference>
<feature type="compositionally biased region" description="Low complexity" evidence="1">
    <location>
        <begin position="191"/>
        <end position="200"/>
    </location>
</feature>
<sequence>MGSSNGAAKPGDEAAGDGFAGMLAGTGTATGAAKADPGAKTADTAATGDAARAPANEDAALATTDNPPREEGGPEQLLALLGGPFPPPPAATAPVAVFAPLAGAAGSGLPSLAKGSGGAEATAAVLAGLSSLVQAPPAAEGATTPAPFAPTGTAAMATPPLAPAAVATEMAALPQEFAKALEMLQGRDAGADTLADTAGGPESAERPQATVSTAPAALTRASPAALASGPVALPADPDAGFDEGFGARIGWLAEQRIGRAEIRVSPDHAGPIDVRLQMDGSRVSAEFSSANADVRQALEASMGRLRDQLAQHGLELAQADVGSGGRQPGQAQAAEGLVLEDGAAETAISVAPLVRRGLLDEYA</sequence>
<feature type="domain" description="Flagellar hook-length control protein-like C-terminal" evidence="2">
    <location>
        <begin position="248"/>
        <end position="328"/>
    </location>
</feature>
<reference evidence="3 4" key="1">
    <citation type="submission" date="2017-02" db="EMBL/GenBank/DDBJ databases">
        <authorList>
            <person name="Peterson S.W."/>
        </authorList>
    </citation>
    <scope>NUCLEOTIDE SEQUENCE [LARGE SCALE GENOMIC DNA]</scope>
    <source>
        <strain evidence="3 4">DSM 21749</strain>
    </source>
</reference>
<dbReference type="Gene3D" id="3.30.750.140">
    <property type="match status" value="1"/>
</dbReference>
<dbReference type="STRING" id="1122188.SAMN02745674_02497"/>
<dbReference type="Proteomes" id="UP000190061">
    <property type="component" value="Unassembled WGS sequence"/>
</dbReference>
<proteinExistence type="predicted"/>
<name>A0A1T4S0U1_9GAMM</name>
<dbReference type="Pfam" id="PF02120">
    <property type="entry name" value="Flg_hook"/>
    <property type="match status" value="1"/>
</dbReference>
<dbReference type="CDD" id="cd17470">
    <property type="entry name" value="T3SS_Flik_C"/>
    <property type="match status" value="1"/>
</dbReference>
<keyword evidence="3" id="KW-0282">Flagellum</keyword>
<dbReference type="InterPro" id="IPR052563">
    <property type="entry name" value="FliK"/>
</dbReference>
<feature type="region of interest" description="Disordered" evidence="1">
    <location>
        <begin position="1"/>
        <end position="85"/>
    </location>
</feature>
<feature type="region of interest" description="Disordered" evidence="1">
    <location>
        <begin position="191"/>
        <end position="214"/>
    </location>
</feature>
<gene>
    <name evidence="3" type="ORF">SAMN02745674_02497</name>
</gene>
<dbReference type="InterPro" id="IPR021136">
    <property type="entry name" value="Flagellar_hook_control-like_C"/>
</dbReference>
<evidence type="ECO:0000259" key="2">
    <source>
        <dbReference type="Pfam" id="PF02120"/>
    </source>
</evidence>
<evidence type="ECO:0000313" key="3">
    <source>
        <dbReference type="EMBL" id="SKA21726.1"/>
    </source>
</evidence>
<keyword evidence="4" id="KW-1185">Reference proteome</keyword>
<protein>
    <submittedName>
        <fullName evidence="3">Flagellar hook-length control protein FliK</fullName>
    </submittedName>
</protein>
<dbReference type="PANTHER" id="PTHR37533">
    <property type="entry name" value="FLAGELLAR HOOK-LENGTH CONTROL PROTEIN"/>
    <property type="match status" value="1"/>
</dbReference>
<feature type="compositionally biased region" description="Low complexity" evidence="1">
    <location>
        <begin position="25"/>
        <end position="62"/>
    </location>
</feature>
<dbReference type="EMBL" id="FUXP01000012">
    <property type="protein sequence ID" value="SKA21726.1"/>
    <property type="molecule type" value="Genomic_DNA"/>
</dbReference>
<dbReference type="AlphaFoldDB" id="A0A1T4S0U1"/>
<keyword evidence="3" id="KW-0969">Cilium</keyword>
<accession>A0A1T4S0U1</accession>